<protein>
    <recommendedName>
        <fullName evidence="10">Glycosyltransferase family 91 protein</fullName>
    </recommendedName>
</protein>
<evidence type="ECO:0000256" key="1">
    <source>
        <dbReference type="ARBA" id="ARBA00004606"/>
    </source>
</evidence>
<dbReference type="Pfam" id="PF12141">
    <property type="entry name" value="BMT"/>
    <property type="match status" value="2"/>
</dbReference>
<reference evidence="8 9" key="1">
    <citation type="journal article" date="2011" name="Proc. Natl. Acad. Sci. U.S.A.">
        <title>Evolutionary erosion of yeast sex chromosomes by mating-type switching accidents.</title>
        <authorList>
            <person name="Gordon J.L."/>
            <person name="Armisen D."/>
            <person name="Proux-Wera E."/>
            <person name="Oheigeartaigh S.S."/>
            <person name="Byrne K.P."/>
            <person name="Wolfe K.H."/>
        </authorList>
    </citation>
    <scope>NUCLEOTIDE SEQUENCE [LARGE SCALE GENOMIC DNA]</scope>
    <source>
        <strain evidence="9">ATCC 34711 / CBS 6284 / DSM 70876 / NBRC 10599 / NRRL Y-10934 / UCD 77-7</strain>
    </source>
</reference>
<proteinExistence type="inferred from homology"/>
<sequence>MSSNPSGKKPDIIDETKNSTENDNSKLETKNSDPFFKKNLKKYKNSKYYENFENSKDIFSVKYLVKYLSRGKKLNLNSKILFAIILLLCLIFSLRFSNFGDGNNNSKNLTNAKVIERKKDLGRLDLTSIVNKRSLKNFPISDELLDEGNYDTYKFTGYISNLNVNNLINKKQNEKSDFIEKHEKQAAEDLVSINELELISSSDYNQIVECEDLEYTSSVKYSKEQTFIEDDLIALRKYLLAKDFDAEDKFIAEHVQQENEKDKTDIEIVKRSWYRFGSSSVWMESEQCYVTVTRLMYCKGGNKAYPDISLIRAQTFDKNWKEIKGKRIPKVDVKLPKDIEKQIEELENEYDLNHKSCDKYMNSPAQYGACVVEKNKVNLENKKRAQSLIDQYFVTYPTVYKFPIVAHRIYTGPEDPRIVLRKFGNQEEPVVVFNMDTIKDRKMHAFLPHRALHPLVELNFPGMKGMQKNWAPFFLDSDFDSSELSRGYIHFVHNYNPLEILLCSLNDGNCEKVFTKQTLGLTGKNEYGGIRGGTQFVQLPSVITRINGKTILVGFSKLHINNCGCGSRFYRPMLNIIVEEKGIFHQELIVPSMDFNIEVLDWSTKSHTCKFYNILSPNSIAFWDVIRQDPHTKKFEDLLVFTFSEADEVSKAINVRGLLDYIINLYSEKDIEDNFVPSSDTDVALGKTLQCVKSKAENICREYGESHPEED</sequence>
<evidence type="ECO:0008006" key="10">
    <source>
        <dbReference type="Google" id="ProtNLM"/>
    </source>
</evidence>
<keyword evidence="3" id="KW-0328">Glycosyltransferase</keyword>
<dbReference type="InterPro" id="IPR021988">
    <property type="entry name" value="BMT1"/>
</dbReference>
<dbReference type="RefSeq" id="XP_004178430.1">
    <property type="nucleotide sequence ID" value="XM_004178382.1"/>
</dbReference>
<comment type="subcellular location">
    <subcellularLocation>
        <location evidence="1">Membrane</location>
        <topology evidence="1">Single-pass type II membrane protein</topology>
    </subcellularLocation>
</comment>
<dbReference type="InParanoid" id="I2GXQ9"/>
<evidence type="ECO:0000256" key="6">
    <source>
        <dbReference type="SAM" id="MobiDB-lite"/>
    </source>
</evidence>
<feature type="compositionally biased region" description="Basic and acidic residues" evidence="6">
    <location>
        <begin position="8"/>
        <end position="31"/>
    </location>
</feature>
<evidence type="ECO:0000256" key="7">
    <source>
        <dbReference type="SAM" id="Phobius"/>
    </source>
</evidence>
<dbReference type="OrthoDB" id="3631276at2759"/>
<dbReference type="Proteomes" id="UP000002866">
    <property type="component" value="Chromosome 2"/>
</dbReference>
<name>I2GXQ9_HENB6</name>
<evidence type="ECO:0000256" key="2">
    <source>
        <dbReference type="ARBA" id="ARBA00009486"/>
    </source>
</evidence>
<feature type="transmembrane region" description="Helical" evidence="7">
    <location>
        <begin position="80"/>
        <end position="97"/>
    </location>
</feature>
<feature type="region of interest" description="Disordered" evidence="6">
    <location>
        <begin position="1"/>
        <end position="31"/>
    </location>
</feature>
<evidence type="ECO:0000256" key="3">
    <source>
        <dbReference type="ARBA" id="ARBA00022676"/>
    </source>
</evidence>
<dbReference type="GeneID" id="14494125"/>
<dbReference type="AlphaFoldDB" id="I2GXQ9"/>
<evidence type="ECO:0000313" key="9">
    <source>
        <dbReference type="Proteomes" id="UP000002866"/>
    </source>
</evidence>
<dbReference type="KEGG" id="tbl:TBLA_0B00680"/>
<accession>I2GXQ9</accession>
<gene>
    <name evidence="8" type="primary">TBLA0B00680</name>
    <name evidence="8" type="ORF">TBLA_0B00680</name>
</gene>
<organism evidence="8 9">
    <name type="scientific">Henningerozyma blattae (strain ATCC 34711 / CBS 6284 / DSM 70876 / NBRC 10599 / NRRL Y-10934 / UCD 77-7)</name>
    <name type="common">Yeast</name>
    <name type="synonym">Tetrapisispora blattae</name>
    <dbReference type="NCBI Taxonomy" id="1071380"/>
    <lineage>
        <taxon>Eukaryota</taxon>
        <taxon>Fungi</taxon>
        <taxon>Dikarya</taxon>
        <taxon>Ascomycota</taxon>
        <taxon>Saccharomycotina</taxon>
        <taxon>Saccharomycetes</taxon>
        <taxon>Saccharomycetales</taxon>
        <taxon>Saccharomycetaceae</taxon>
        <taxon>Henningerozyma</taxon>
    </lineage>
</organism>
<keyword evidence="7" id="KW-0812">Transmembrane</keyword>
<dbReference type="GO" id="GO:0071555">
    <property type="term" value="P:cell wall organization"/>
    <property type="evidence" value="ECO:0007669"/>
    <property type="project" value="UniProtKB-KW"/>
</dbReference>
<keyword evidence="3" id="KW-0808">Transferase</keyword>
<dbReference type="STRING" id="1071380.I2GXQ9"/>
<evidence type="ECO:0000256" key="4">
    <source>
        <dbReference type="ARBA" id="ARBA00022968"/>
    </source>
</evidence>
<dbReference type="EMBL" id="HE806317">
    <property type="protein sequence ID" value="CCH58911.1"/>
    <property type="molecule type" value="Genomic_DNA"/>
</dbReference>
<keyword evidence="7" id="KW-1133">Transmembrane helix</keyword>
<dbReference type="eggNOG" id="ENOG502QTZG">
    <property type="taxonomic scope" value="Eukaryota"/>
</dbReference>
<dbReference type="HOGENOM" id="CLU_013841_0_0_1"/>
<keyword evidence="5" id="KW-0961">Cell wall biogenesis/degradation</keyword>
<comment type="similarity">
    <text evidence="2">Belongs to the BMT family.</text>
</comment>
<dbReference type="GO" id="GO:0000030">
    <property type="term" value="F:mannosyltransferase activity"/>
    <property type="evidence" value="ECO:0007669"/>
    <property type="project" value="InterPro"/>
</dbReference>
<keyword evidence="4" id="KW-0735">Signal-anchor</keyword>
<keyword evidence="7" id="KW-0472">Membrane</keyword>
<evidence type="ECO:0000256" key="5">
    <source>
        <dbReference type="ARBA" id="ARBA00023316"/>
    </source>
</evidence>
<dbReference type="GO" id="GO:0016020">
    <property type="term" value="C:membrane"/>
    <property type="evidence" value="ECO:0007669"/>
    <property type="project" value="UniProtKB-SubCell"/>
</dbReference>
<dbReference type="OMA" id="MAWIWRT"/>
<keyword evidence="9" id="KW-1185">Reference proteome</keyword>
<evidence type="ECO:0000313" key="8">
    <source>
        <dbReference type="EMBL" id="CCH58911.1"/>
    </source>
</evidence>